<proteinExistence type="predicted"/>
<accession>A0ABY5LU59</accession>
<sequence>MIKEDWVEVEWVIISERTKVFLGVFFEDDDQDYYLRLLEDREVRDRLLAENWVILEVTSLESLIQVLYYLVYKVQLL</sequence>
<reference evidence="1" key="1">
    <citation type="submission" date="2022-06" db="EMBL/GenBank/DDBJ databases">
        <title>Nostosin G and Spiroidesin B from the Cyanobacterium Dolichospermum sp. NIES-1697.</title>
        <authorList>
            <person name="Phan C.-S."/>
            <person name="Mehjabin J.J."/>
            <person name="Anas A.R.J."/>
            <person name="Hayasaka M."/>
            <person name="Onoki R."/>
            <person name="Wang J."/>
            <person name="Umezawa T."/>
            <person name="Washio K."/>
            <person name="Morikawa M."/>
            <person name="Okino T."/>
        </authorList>
    </citation>
    <scope>NUCLEOTIDE SEQUENCE</scope>
    <source>
        <strain evidence="1">NIES-1697</strain>
    </source>
</reference>
<dbReference type="EMBL" id="CP099464">
    <property type="protein sequence ID" value="UUO14810.1"/>
    <property type="molecule type" value="Genomic_DNA"/>
</dbReference>
<name>A0ABY5LU59_9CYAN</name>
<dbReference type="RefSeq" id="WP_257120959.1">
    <property type="nucleotide sequence ID" value="NZ_CP099464.1"/>
</dbReference>
<evidence type="ECO:0000313" key="1">
    <source>
        <dbReference type="EMBL" id="UUO14810.1"/>
    </source>
</evidence>
<protein>
    <submittedName>
        <fullName evidence="1">Uncharacterized protein</fullName>
    </submittedName>
</protein>
<evidence type="ECO:0000313" key="2">
    <source>
        <dbReference type="Proteomes" id="UP001057561"/>
    </source>
</evidence>
<dbReference type="Proteomes" id="UP001057561">
    <property type="component" value="Chromosome"/>
</dbReference>
<keyword evidence="2" id="KW-1185">Reference proteome</keyword>
<organism evidence="1 2">
    <name type="scientific">Dolichospermum heterosporum TAC447</name>
    <dbReference type="NCBI Taxonomy" id="747523"/>
    <lineage>
        <taxon>Bacteria</taxon>
        <taxon>Bacillati</taxon>
        <taxon>Cyanobacteriota</taxon>
        <taxon>Cyanophyceae</taxon>
        <taxon>Nostocales</taxon>
        <taxon>Aphanizomenonaceae</taxon>
        <taxon>Dolichospermum</taxon>
        <taxon>Dolichospermum heterosporum</taxon>
    </lineage>
</organism>
<gene>
    <name evidence="1" type="ORF">NG743_22770</name>
</gene>